<dbReference type="InterPro" id="IPR001623">
    <property type="entry name" value="DnaJ_domain"/>
</dbReference>
<evidence type="ECO:0000313" key="7">
    <source>
        <dbReference type="Proteomes" id="UP001445335"/>
    </source>
</evidence>
<reference evidence="6 7" key="1">
    <citation type="journal article" date="2024" name="Nat. Commun.">
        <title>Phylogenomics reveals the evolutionary origins of lichenization in chlorophyte algae.</title>
        <authorList>
            <person name="Puginier C."/>
            <person name="Libourel C."/>
            <person name="Otte J."/>
            <person name="Skaloud P."/>
            <person name="Haon M."/>
            <person name="Grisel S."/>
            <person name="Petersen M."/>
            <person name="Berrin J.G."/>
            <person name="Delaux P.M."/>
            <person name="Dal Grande F."/>
            <person name="Keller J."/>
        </authorList>
    </citation>
    <scope>NUCLEOTIDE SEQUENCE [LARGE SCALE GENOMIC DNA]</scope>
    <source>
        <strain evidence="6 7">SAG 245.80</strain>
    </source>
</reference>
<dbReference type="SUPFAM" id="SSF46565">
    <property type="entry name" value="Chaperone J-domain"/>
    <property type="match status" value="1"/>
</dbReference>
<dbReference type="SMART" id="SM00271">
    <property type="entry name" value="DnaJ"/>
    <property type="match status" value="1"/>
</dbReference>
<dbReference type="PANTHER" id="PTHR45188">
    <property type="entry name" value="DNAJ PROTEIN P58IPK HOMOLOG"/>
    <property type="match status" value="1"/>
</dbReference>
<dbReference type="Gene3D" id="1.25.40.10">
    <property type="entry name" value="Tetratricopeptide repeat domain"/>
    <property type="match status" value="4"/>
</dbReference>
<keyword evidence="1" id="KW-0677">Repeat</keyword>
<dbReference type="PRINTS" id="PR00625">
    <property type="entry name" value="JDOMAIN"/>
</dbReference>
<evidence type="ECO:0000256" key="4">
    <source>
        <dbReference type="SAM" id="MobiDB-lite"/>
    </source>
</evidence>
<keyword evidence="2 3" id="KW-0802">TPR repeat</keyword>
<protein>
    <recommendedName>
        <fullName evidence="5">J domain-containing protein</fullName>
    </recommendedName>
</protein>
<dbReference type="SMART" id="SM00028">
    <property type="entry name" value="TPR"/>
    <property type="match status" value="8"/>
</dbReference>
<feature type="region of interest" description="Disordered" evidence="4">
    <location>
        <begin position="624"/>
        <end position="645"/>
    </location>
</feature>
<feature type="repeat" description="TPR" evidence="3">
    <location>
        <begin position="85"/>
        <end position="118"/>
    </location>
</feature>
<dbReference type="InterPro" id="IPR036869">
    <property type="entry name" value="J_dom_sf"/>
</dbReference>
<accession>A0AAW1RRI2</accession>
<evidence type="ECO:0000256" key="3">
    <source>
        <dbReference type="PROSITE-ProRule" id="PRU00339"/>
    </source>
</evidence>
<evidence type="ECO:0000256" key="1">
    <source>
        <dbReference type="ARBA" id="ARBA00022737"/>
    </source>
</evidence>
<proteinExistence type="predicted"/>
<dbReference type="EMBL" id="JALJOU010000027">
    <property type="protein sequence ID" value="KAK9836016.1"/>
    <property type="molecule type" value="Genomic_DNA"/>
</dbReference>
<dbReference type="InterPro" id="IPR011990">
    <property type="entry name" value="TPR-like_helical_dom_sf"/>
</dbReference>
<dbReference type="Proteomes" id="UP001445335">
    <property type="component" value="Unassembled WGS sequence"/>
</dbReference>
<sequence length="645" mass="68408">MEAPMQRWNEWVEAANYAFKRGAFSEAVELYSGAAAMAGDFHAVIPAAERAKLYANRSFAYHKTGDYVRACKDAETAVMTDPTFIKGWFRLGTALNSLRLPDEAVVAFRTAAVLEPQNADVQNSLAGAKQQQQQARGIALPPHLRHLRADVAAAERARGTALYKAADWKGAFAAYAAAAELAPRVAAYPANVAAAALMLGQFRVAAERAAQAAELDPGFVRAHARAGKACLCMGKYEQASAHYARAVELDSGNAALRSEAAAVTTVRSHVEQGTALLDSDARTAQWHGDCAARACQPPPEPAQLLRVQALLAQSRFAEAVAEGRELRREGDTSAPEVLALRASALYGCGNLDLAMRCYVEALRRDPDCAAAARGLKRLRALTAAKEAGNAAFKAGAWAEAHAQYSAALAHNSPGSGNSAFMAQCACNRAATCMKLGRHADALADAEAAVAADAGYAKGYLRRALAHQAIGGLDSLEEAVRDFERVKQMEPEMPDIGGLLREASTALKKAKRVDYYALLEVDACANEAEIKKAYKRVALKYHPDKVPSEERNEAERKFKQVGAAVAILSDASKRQRYDAGWSEEEIEQGCQAGCGGFRGTHSEHMEDLLASMFGGGMGGGGGFPGGGFPSGGFPGGRGGFGGRARG</sequence>
<dbReference type="Gene3D" id="1.10.287.110">
    <property type="entry name" value="DnaJ domain"/>
    <property type="match status" value="1"/>
</dbReference>
<keyword evidence="7" id="KW-1185">Reference proteome</keyword>
<dbReference type="Pfam" id="PF00226">
    <property type="entry name" value="DnaJ"/>
    <property type="match status" value="1"/>
</dbReference>
<dbReference type="PANTHER" id="PTHR45188:SF2">
    <property type="entry name" value="DNAJ HOMOLOG SUBFAMILY C MEMBER 7"/>
    <property type="match status" value="1"/>
</dbReference>
<dbReference type="InterPro" id="IPR019734">
    <property type="entry name" value="TPR_rpt"/>
</dbReference>
<evidence type="ECO:0000313" key="6">
    <source>
        <dbReference type="EMBL" id="KAK9836016.1"/>
    </source>
</evidence>
<evidence type="ECO:0000259" key="5">
    <source>
        <dbReference type="PROSITE" id="PS50076"/>
    </source>
</evidence>
<dbReference type="PROSITE" id="PS50005">
    <property type="entry name" value="TPR"/>
    <property type="match status" value="2"/>
</dbReference>
<feature type="domain" description="J" evidence="5">
    <location>
        <begin position="513"/>
        <end position="580"/>
    </location>
</feature>
<dbReference type="AlphaFoldDB" id="A0AAW1RRI2"/>
<organism evidence="6 7">
    <name type="scientific">Elliptochloris bilobata</name>
    <dbReference type="NCBI Taxonomy" id="381761"/>
    <lineage>
        <taxon>Eukaryota</taxon>
        <taxon>Viridiplantae</taxon>
        <taxon>Chlorophyta</taxon>
        <taxon>core chlorophytes</taxon>
        <taxon>Trebouxiophyceae</taxon>
        <taxon>Trebouxiophyceae incertae sedis</taxon>
        <taxon>Elliptochloris clade</taxon>
        <taxon>Elliptochloris</taxon>
    </lineage>
</organism>
<evidence type="ECO:0000256" key="2">
    <source>
        <dbReference type="ARBA" id="ARBA00022803"/>
    </source>
</evidence>
<gene>
    <name evidence="6" type="ORF">WJX81_006398</name>
</gene>
<name>A0AAW1RRI2_9CHLO</name>
<comment type="caution">
    <text evidence="6">The sequence shown here is derived from an EMBL/GenBank/DDBJ whole genome shotgun (WGS) entry which is preliminary data.</text>
</comment>
<dbReference type="PROSITE" id="PS50076">
    <property type="entry name" value="DNAJ_2"/>
    <property type="match status" value="1"/>
</dbReference>
<dbReference type="SUPFAM" id="SSF48452">
    <property type="entry name" value="TPR-like"/>
    <property type="match status" value="3"/>
</dbReference>
<feature type="repeat" description="TPR" evidence="3">
    <location>
        <begin position="220"/>
        <end position="253"/>
    </location>
</feature>
<dbReference type="Pfam" id="PF13181">
    <property type="entry name" value="TPR_8"/>
    <property type="match status" value="2"/>
</dbReference>
<dbReference type="CDD" id="cd06257">
    <property type="entry name" value="DnaJ"/>
    <property type="match status" value="1"/>
</dbReference>